<comment type="pathway">
    <text evidence="5 18">Metabolic intermediate biosynthesis; chorismate biosynthesis; chorismate from D-erythrose 4-phosphate and phosphoenolpyruvate: step 2/7.</text>
</comment>
<dbReference type="InterPro" id="IPR056179">
    <property type="entry name" value="DHQS_C"/>
</dbReference>
<organism evidence="21 22">
    <name type="scientific">Lactococcus cremoris subsp. cremoris GE214</name>
    <dbReference type="NCBI Taxonomy" id="1415168"/>
    <lineage>
        <taxon>Bacteria</taxon>
        <taxon>Bacillati</taxon>
        <taxon>Bacillota</taxon>
        <taxon>Bacilli</taxon>
        <taxon>Lactobacillales</taxon>
        <taxon>Streptococcaceae</taxon>
        <taxon>Lactococcus</taxon>
        <taxon>Lactococcus cremoris subsp. cremoris</taxon>
    </lineage>
</organism>
<dbReference type="EC" id="4.2.3.4" evidence="7 18"/>
<accession>A0A084AD64</accession>
<feature type="binding site" evidence="18">
    <location>
        <position position="184"/>
    </location>
    <ligand>
        <name>Zn(2+)</name>
        <dbReference type="ChEBI" id="CHEBI:29105"/>
    </ligand>
</feature>
<feature type="binding site" evidence="18">
    <location>
        <position position="142"/>
    </location>
    <ligand>
        <name>NAD(+)</name>
        <dbReference type="ChEBI" id="CHEBI:57540"/>
    </ligand>
</feature>
<dbReference type="PANTHER" id="PTHR43622:SF7">
    <property type="entry name" value="3-DEHYDROQUINATE SYNTHASE, CHLOROPLASTIC"/>
    <property type="match status" value="1"/>
</dbReference>
<comment type="caution">
    <text evidence="18">Lacks conserved residue(s) required for the propagation of feature annotation.</text>
</comment>
<protein>
    <recommendedName>
        <fullName evidence="8 18">3-dehydroquinate synthase</fullName>
        <shortName evidence="18">DHQS</shortName>
        <ecNumber evidence="7 18">4.2.3.4</ecNumber>
    </recommendedName>
</protein>
<dbReference type="Proteomes" id="UP000028401">
    <property type="component" value="Unassembled WGS sequence"/>
</dbReference>
<evidence type="ECO:0000256" key="1">
    <source>
        <dbReference type="ARBA" id="ARBA00001393"/>
    </source>
</evidence>
<evidence type="ECO:0000256" key="8">
    <source>
        <dbReference type="ARBA" id="ARBA00017684"/>
    </source>
</evidence>
<feature type="binding site" evidence="18">
    <location>
        <begin position="105"/>
        <end position="109"/>
    </location>
    <ligand>
        <name>NAD(+)</name>
        <dbReference type="ChEBI" id="CHEBI:57540"/>
    </ligand>
</feature>
<gene>
    <name evidence="18" type="primary">aroB</name>
    <name evidence="21" type="ORF">U725_00566</name>
</gene>
<keyword evidence="11 18" id="KW-0479">Metal-binding</keyword>
<keyword evidence="13 18" id="KW-0862">Zinc</keyword>
<evidence type="ECO:0000259" key="20">
    <source>
        <dbReference type="Pfam" id="PF24621"/>
    </source>
</evidence>
<comment type="catalytic activity">
    <reaction evidence="1 18">
        <text>7-phospho-2-dehydro-3-deoxy-D-arabino-heptonate = 3-dehydroquinate + phosphate</text>
        <dbReference type="Rhea" id="RHEA:21968"/>
        <dbReference type="ChEBI" id="CHEBI:32364"/>
        <dbReference type="ChEBI" id="CHEBI:43474"/>
        <dbReference type="ChEBI" id="CHEBI:58394"/>
        <dbReference type="EC" id="4.2.3.4"/>
    </reaction>
</comment>
<evidence type="ECO:0000313" key="22">
    <source>
        <dbReference type="Proteomes" id="UP000028401"/>
    </source>
</evidence>
<comment type="caution">
    <text evidence="21">The sequence shown here is derived from an EMBL/GenBank/DDBJ whole genome shotgun (WGS) entry which is preliminary data.</text>
</comment>
<evidence type="ECO:0000256" key="11">
    <source>
        <dbReference type="ARBA" id="ARBA00022723"/>
    </source>
</evidence>
<dbReference type="GO" id="GO:0005737">
    <property type="term" value="C:cytoplasm"/>
    <property type="evidence" value="ECO:0007669"/>
    <property type="project" value="UniProtKB-SubCell"/>
</dbReference>
<dbReference type="FunFam" id="3.40.50.1970:FF:000007">
    <property type="entry name" value="Pentafunctional AROM polypeptide"/>
    <property type="match status" value="1"/>
</dbReference>
<evidence type="ECO:0000256" key="13">
    <source>
        <dbReference type="ARBA" id="ARBA00022833"/>
    </source>
</evidence>
<evidence type="ECO:0000259" key="19">
    <source>
        <dbReference type="Pfam" id="PF01761"/>
    </source>
</evidence>
<comment type="cofactor">
    <cofactor evidence="3">
        <name>Zn(2+)</name>
        <dbReference type="ChEBI" id="CHEBI:29105"/>
    </cofactor>
</comment>
<keyword evidence="14 18" id="KW-0520">NAD</keyword>
<keyword evidence="9 18" id="KW-0963">Cytoplasm</keyword>
<evidence type="ECO:0000313" key="21">
    <source>
        <dbReference type="EMBL" id="KEY63243.1"/>
    </source>
</evidence>
<evidence type="ECO:0000256" key="10">
    <source>
        <dbReference type="ARBA" id="ARBA00022605"/>
    </source>
</evidence>
<dbReference type="HAMAP" id="MF_00110">
    <property type="entry name" value="DHQ_synthase"/>
    <property type="match status" value="1"/>
</dbReference>
<comment type="cofactor">
    <cofactor evidence="2 18">
        <name>NAD(+)</name>
        <dbReference type="ChEBI" id="CHEBI:57540"/>
    </cofactor>
</comment>
<dbReference type="UniPathway" id="UPA00053">
    <property type="reaction ID" value="UER00085"/>
</dbReference>
<evidence type="ECO:0000256" key="15">
    <source>
        <dbReference type="ARBA" id="ARBA00023141"/>
    </source>
</evidence>
<evidence type="ECO:0000256" key="17">
    <source>
        <dbReference type="ARBA" id="ARBA00023285"/>
    </source>
</evidence>
<dbReference type="PATRIC" id="fig|1415168.3.peg.599"/>
<keyword evidence="10 18" id="KW-0028">Amino-acid biosynthesis</keyword>
<reference evidence="21 22" key="1">
    <citation type="submission" date="2014-06" db="EMBL/GenBank/DDBJ databases">
        <title>Draft genome sequence of the putrescine producing strain Lactococcus lactis subsp cremoris GE214.</title>
        <authorList>
            <person name="Ladero V."/>
            <person name="Linares D.M."/>
            <person name="del Rio B."/>
            <person name="Mayo B."/>
            <person name="Martin M.C."/>
            <person name="Fernandez M."/>
            <person name="Alvarez M.A."/>
        </authorList>
    </citation>
    <scope>NUCLEOTIDE SEQUENCE [LARGE SCALE GENOMIC DNA]</scope>
    <source>
        <strain evidence="21 22">GE214</strain>
    </source>
</reference>
<dbReference type="NCBIfam" id="TIGR01357">
    <property type="entry name" value="aroB"/>
    <property type="match status" value="1"/>
</dbReference>
<dbReference type="GO" id="GO:0000166">
    <property type="term" value="F:nucleotide binding"/>
    <property type="evidence" value="ECO:0007669"/>
    <property type="project" value="UniProtKB-KW"/>
</dbReference>
<dbReference type="InterPro" id="IPR050071">
    <property type="entry name" value="Dehydroquinate_synthase"/>
</dbReference>
<comment type="subcellular location">
    <subcellularLocation>
        <location evidence="4 18">Cytoplasm</location>
    </subcellularLocation>
</comment>
<dbReference type="PANTHER" id="PTHR43622">
    <property type="entry name" value="3-DEHYDROQUINATE SYNTHASE"/>
    <property type="match status" value="1"/>
</dbReference>
<dbReference type="PIRSF" id="PIRSF001455">
    <property type="entry name" value="DHQ_synth"/>
    <property type="match status" value="1"/>
</dbReference>
<dbReference type="InterPro" id="IPR030963">
    <property type="entry name" value="DHQ_synth_fam"/>
</dbReference>
<sequence length="356" mass="39279">MKLNVNLPDHPYDVIIENGALANIGNWVSSLWKKQKIVLISDNHVNGLYGQKVVDQLEKSGFEVETFEFPEGEASKNLLTAEKAWNFCAEFGLTRSDGIIALGGGVTGDLAGFVASTYMRGIHFLQIPTSLTAQVDSSIGGKTGINSKMAKNMIGTFTQPDGVLIDPEVLKTLGQREFCEGLGEVIKCALIADKDLWNLLTDLSAKDLLENFAKIEEIIYRSCEVKRKVVVEDELDNGVRLYLNFGHTIGHAVENTAGYGKVMHGEAVAIGMVQISKIAEKKGLMPLGITDEIRKMVKKYGLPDDYQPWDEALLFKALTHDKKARGTIIKTVIVPEIGTAKINEVTFEEMKEYLKK</sequence>
<evidence type="ECO:0000256" key="6">
    <source>
        <dbReference type="ARBA" id="ARBA00005412"/>
    </source>
</evidence>
<keyword evidence="15 18" id="KW-0057">Aromatic amino acid biosynthesis</keyword>
<feature type="binding site" evidence="18">
    <location>
        <begin position="71"/>
        <end position="76"/>
    </location>
    <ligand>
        <name>NAD(+)</name>
        <dbReference type="ChEBI" id="CHEBI:57540"/>
    </ligand>
</feature>
<comment type="cofactor">
    <cofactor evidence="18">
        <name>Co(2+)</name>
        <dbReference type="ChEBI" id="CHEBI:48828"/>
    </cofactor>
    <cofactor evidence="18">
        <name>Zn(2+)</name>
        <dbReference type="ChEBI" id="CHEBI:29105"/>
    </cofactor>
    <text evidence="18">Binds 1 divalent metal cation per subunit. Can use either Co(2+) or Zn(2+).</text>
</comment>
<evidence type="ECO:0000256" key="3">
    <source>
        <dbReference type="ARBA" id="ARBA00001947"/>
    </source>
</evidence>
<feature type="domain" description="3-dehydroquinate synthase N-terminal" evidence="19">
    <location>
        <begin position="67"/>
        <end position="179"/>
    </location>
</feature>
<keyword evidence="12 18" id="KW-0547">Nucleotide-binding</keyword>
<feature type="binding site" evidence="18">
    <location>
        <position position="264"/>
    </location>
    <ligand>
        <name>Zn(2+)</name>
        <dbReference type="ChEBI" id="CHEBI:29105"/>
    </ligand>
</feature>
<dbReference type="GO" id="GO:0003856">
    <property type="term" value="F:3-dehydroquinate synthase activity"/>
    <property type="evidence" value="ECO:0007669"/>
    <property type="project" value="UniProtKB-UniRule"/>
</dbReference>
<keyword evidence="16 18" id="KW-0456">Lyase</keyword>
<evidence type="ECO:0000256" key="16">
    <source>
        <dbReference type="ARBA" id="ARBA00023239"/>
    </source>
</evidence>
<dbReference type="GO" id="GO:0009423">
    <property type="term" value="P:chorismate biosynthetic process"/>
    <property type="evidence" value="ECO:0007669"/>
    <property type="project" value="UniProtKB-UniRule"/>
</dbReference>
<feature type="domain" description="3-dehydroquinate synthase C-terminal" evidence="20">
    <location>
        <begin position="181"/>
        <end position="324"/>
    </location>
</feature>
<feature type="binding site" evidence="18">
    <location>
        <position position="247"/>
    </location>
    <ligand>
        <name>Zn(2+)</name>
        <dbReference type="ChEBI" id="CHEBI:29105"/>
    </ligand>
</feature>
<dbReference type="EMBL" id="AZSI01000012">
    <property type="protein sequence ID" value="KEY63243.1"/>
    <property type="molecule type" value="Genomic_DNA"/>
</dbReference>
<proteinExistence type="inferred from homology"/>
<dbReference type="Gene3D" id="3.40.50.1970">
    <property type="match status" value="1"/>
</dbReference>
<evidence type="ECO:0000256" key="2">
    <source>
        <dbReference type="ARBA" id="ARBA00001911"/>
    </source>
</evidence>
<evidence type="ECO:0000256" key="7">
    <source>
        <dbReference type="ARBA" id="ARBA00013031"/>
    </source>
</evidence>
<feature type="binding site" evidence="18">
    <location>
        <begin position="129"/>
        <end position="130"/>
    </location>
    <ligand>
        <name>NAD(+)</name>
        <dbReference type="ChEBI" id="CHEBI:57540"/>
    </ligand>
</feature>
<dbReference type="CDD" id="cd08195">
    <property type="entry name" value="DHQS"/>
    <property type="match status" value="1"/>
</dbReference>
<comment type="function">
    <text evidence="18">Catalyzes the conversion of 3-deoxy-D-arabino-heptulosonate 7-phosphate (DAHP) to dehydroquinate (DHQ).</text>
</comment>
<dbReference type="AlphaFoldDB" id="A0A084AD64"/>
<dbReference type="Pfam" id="PF01761">
    <property type="entry name" value="DHQ_synthase"/>
    <property type="match status" value="1"/>
</dbReference>
<dbReference type="SUPFAM" id="SSF56796">
    <property type="entry name" value="Dehydroquinate synthase-like"/>
    <property type="match status" value="1"/>
</dbReference>
<feature type="binding site" evidence="18">
    <location>
        <position position="151"/>
    </location>
    <ligand>
        <name>NAD(+)</name>
        <dbReference type="ChEBI" id="CHEBI:57540"/>
    </ligand>
</feature>
<evidence type="ECO:0000256" key="14">
    <source>
        <dbReference type="ARBA" id="ARBA00023027"/>
    </source>
</evidence>
<evidence type="ECO:0000256" key="18">
    <source>
        <dbReference type="HAMAP-Rule" id="MF_00110"/>
    </source>
</evidence>
<evidence type="ECO:0000256" key="5">
    <source>
        <dbReference type="ARBA" id="ARBA00004661"/>
    </source>
</evidence>
<evidence type="ECO:0000256" key="12">
    <source>
        <dbReference type="ARBA" id="ARBA00022741"/>
    </source>
</evidence>
<dbReference type="Gene3D" id="1.20.1090.10">
    <property type="entry name" value="Dehydroquinate synthase-like - alpha domain"/>
    <property type="match status" value="1"/>
</dbReference>
<dbReference type="GO" id="GO:0046872">
    <property type="term" value="F:metal ion binding"/>
    <property type="evidence" value="ECO:0007669"/>
    <property type="project" value="UniProtKB-KW"/>
</dbReference>
<comment type="similarity">
    <text evidence="6 18">Belongs to the sugar phosphate cyclases superfamily. Dehydroquinate synthase family.</text>
</comment>
<dbReference type="InterPro" id="IPR016037">
    <property type="entry name" value="DHQ_synth_AroB"/>
</dbReference>
<dbReference type="InterPro" id="IPR030960">
    <property type="entry name" value="DHQS/DOIS_N"/>
</dbReference>
<evidence type="ECO:0000256" key="9">
    <source>
        <dbReference type="ARBA" id="ARBA00022490"/>
    </source>
</evidence>
<dbReference type="GO" id="GO:0008652">
    <property type="term" value="P:amino acid biosynthetic process"/>
    <property type="evidence" value="ECO:0007669"/>
    <property type="project" value="UniProtKB-KW"/>
</dbReference>
<dbReference type="GO" id="GO:0009073">
    <property type="term" value="P:aromatic amino acid family biosynthetic process"/>
    <property type="evidence" value="ECO:0007669"/>
    <property type="project" value="UniProtKB-KW"/>
</dbReference>
<dbReference type="RefSeq" id="WP_042747827.1">
    <property type="nucleotide sequence ID" value="NZ_AZSI01000012.1"/>
</dbReference>
<evidence type="ECO:0000256" key="4">
    <source>
        <dbReference type="ARBA" id="ARBA00004496"/>
    </source>
</evidence>
<name>A0A084AD64_LACLC</name>
<keyword evidence="17 18" id="KW-0170">Cobalt</keyword>
<dbReference type="Pfam" id="PF24621">
    <property type="entry name" value="DHQS_C"/>
    <property type="match status" value="1"/>
</dbReference>